<keyword evidence="1" id="KW-0175">Coiled coil</keyword>
<evidence type="ECO:0000313" key="4">
    <source>
        <dbReference type="Proteomes" id="UP000179807"/>
    </source>
</evidence>
<dbReference type="GeneID" id="94827903"/>
<accession>A0A1J4K1Z7</accession>
<reference evidence="3" key="1">
    <citation type="submission" date="2016-10" db="EMBL/GenBank/DDBJ databases">
        <authorList>
            <person name="Benchimol M."/>
            <person name="Almeida L.G."/>
            <person name="Vasconcelos A.T."/>
            <person name="Perreira-Neves A."/>
            <person name="Rosa I.A."/>
            <person name="Tasca T."/>
            <person name="Bogo M.R."/>
            <person name="de Souza W."/>
        </authorList>
    </citation>
    <scope>NUCLEOTIDE SEQUENCE [LARGE SCALE GENOMIC DNA]</scope>
    <source>
        <strain evidence="3">K</strain>
    </source>
</reference>
<evidence type="ECO:0000256" key="2">
    <source>
        <dbReference type="SAM" id="MobiDB-lite"/>
    </source>
</evidence>
<feature type="region of interest" description="Disordered" evidence="2">
    <location>
        <begin position="479"/>
        <end position="549"/>
    </location>
</feature>
<evidence type="ECO:0008006" key="5">
    <source>
        <dbReference type="Google" id="ProtNLM"/>
    </source>
</evidence>
<dbReference type="EMBL" id="MLAK01000816">
    <property type="protein sequence ID" value="OHT03764.1"/>
    <property type="molecule type" value="Genomic_DNA"/>
</dbReference>
<dbReference type="AlphaFoldDB" id="A0A1J4K1Z7"/>
<organism evidence="3 4">
    <name type="scientific">Tritrichomonas foetus</name>
    <dbReference type="NCBI Taxonomy" id="1144522"/>
    <lineage>
        <taxon>Eukaryota</taxon>
        <taxon>Metamonada</taxon>
        <taxon>Parabasalia</taxon>
        <taxon>Tritrichomonadida</taxon>
        <taxon>Tritrichomonadidae</taxon>
        <taxon>Tritrichomonas</taxon>
    </lineage>
</organism>
<proteinExistence type="predicted"/>
<sequence length="549" mass="62556">MIEDSRSNAGYFVDQSFTLLMGSQRHVFKGDLFAKMSKRCASLLEKGITEAAIMRRVDKDIFDAFVAACQLKPFKVTAKNAYELLYLAKEWEIASLEKFANDYINQKDLNPPAPKDYIQILADRSKEDTVEIDDIRAVAAEINDAFNDDRFIALPPEIIFQTILTADPHDVDPEKLLNFTMSLFDKKPSTGIPLTLLMNFEKLNPEQRSKIFTSPKMHVETLNYFIAWAITSIRNRACSETKELLNRSNFRVAKLADSIERARKSDKAKYHEDHDDELHQLTKQIADQEKELHELMELIENDANEEIEAEKTRQSTLEVNQDSVSEIQRVGNECQINVAGTNAQIRQIVKEMLSGLRTELDGEVEAVREDNDIKCTEILDQLKIPVKEQSNVITKLLERTTGLRTVIEKTNKEIHSAKCVLVAKVLRDKLRCDEFIRDTDKRFEIFNTSQKWDISPSEVEASDLIIEGFESNMNRLCPIRGNSNYSPPTSPKMVSPRKQQKEEPESPLSSQEKAESVHSSSTHREEEEEEEARITLSSSSGPLSPPQSP</sequence>
<name>A0A1J4K1Z7_9EUKA</name>
<gene>
    <name evidence="3" type="ORF">TRFO_06613</name>
</gene>
<evidence type="ECO:0000256" key="1">
    <source>
        <dbReference type="SAM" id="Coils"/>
    </source>
</evidence>
<dbReference type="Proteomes" id="UP000179807">
    <property type="component" value="Unassembled WGS sequence"/>
</dbReference>
<feature type="coiled-coil region" evidence="1">
    <location>
        <begin position="271"/>
        <end position="305"/>
    </location>
</feature>
<dbReference type="RefSeq" id="XP_068356900.1">
    <property type="nucleotide sequence ID" value="XM_068493199.1"/>
</dbReference>
<comment type="caution">
    <text evidence="3">The sequence shown here is derived from an EMBL/GenBank/DDBJ whole genome shotgun (WGS) entry which is preliminary data.</text>
</comment>
<dbReference type="VEuPathDB" id="TrichDB:TRFO_06613"/>
<evidence type="ECO:0000313" key="3">
    <source>
        <dbReference type="EMBL" id="OHT03764.1"/>
    </source>
</evidence>
<protein>
    <recommendedName>
        <fullName evidence="5">BTB domain-containing protein</fullName>
    </recommendedName>
</protein>
<keyword evidence="4" id="KW-1185">Reference proteome</keyword>